<dbReference type="InterPro" id="IPR003594">
    <property type="entry name" value="HATPase_dom"/>
</dbReference>
<evidence type="ECO:0000256" key="13">
    <source>
        <dbReference type="ARBA" id="ARBA00022840"/>
    </source>
</evidence>
<name>A0A934IG00_9RHOB</name>
<dbReference type="CDD" id="cd16917">
    <property type="entry name" value="HATPase_UhpB-NarQ-NarX-like"/>
    <property type="match status" value="1"/>
</dbReference>
<dbReference type="EC" id="2.7.13.3" evidence="4"/>
<dbReference type="InterPro" id="IPR005467">
    <property type="entry name" value="His_kinase_dom"/>
</dbReference>
<keyword evidence="22" id="KW-1185">Reference proteome</keyword>
<evidence type="ECO:0000313" key="22">
    <source>
        <dbReference type="Proteomes" id="UP000642488"/>
    </source>
</evidence>
<keyword evidence="13" id="KW-0067">ATP-binding</keyword>
<comment type="function">
    <text evidence="17">Member of the two-component regulatory system NreB/NreC involved in the control of dissimilatory nitrate/nitrite reduction in response to oxygen. NreB functions as a direct oxygen sensor histidine kinase which is autophosphorylated, in the absence of oxygen, probably at the conserved histidine residue, and transfers its phosphate group probably to a conserved aspartate residue of NreC. NreB/NreC activates the expression of the nitrate (narGHJI) and nitrite (nir) reductase operons, as well as the putative nitrate transporter gene narT.</text>
</comment>
<evidence type="ECO:0000256" key="16">
    <source>
        <dbReference type="ARBA" id="ARBA00023014"/>
    </source>
</evidence>
<comment type="catalytic activity">
    <reaction evidence="1">
        <text>ATP + protein L-histidine = ADP + protein N-phospho-L-histidine.</text>
        <dbReference type="EC" id="2.7.13.3"/>
    </reaction>
</comment>
<dbReference type="PROSITE" id="PS50109">
    <property type="entry name" value="HIS_KIN"/>
    <property type="match status" value="1"/>
</dbReference>
<dbReference type="GO" id="GO:0046983">
    <property type="term" value="F:protein dimerization activity"/>
    <property type="evidence" value="ECO:0007669"/>
    <property type="project" value="InterPro"/>
</dbReference>
<keyword evidence="10" id="KW-0479">Metal-binding</keyword>
<dbReference type="EMBL" id="JAEKPD010000002">
    <property type="protein sequence ID" value="MBJ3762101.1"/>
    <property type="molecule type" value="Genomic_DNA"/>
</dbReference>
<keyword evidence="7" id="KW-0963">Cytoplasm</keyword>
<evidence type="ECO:0000256" key="7">
    <source>
        <dbReference type="ARBA" id="ARBA00022490"/>
    </source>
</evidence>
<evidence type="ECO:0000256" key="19">
    <source>
        <dbReference type="SAM" id="Phobius"/>
    </source>
</evidence>
<comment type="cofactor">
    <cofactor evidence="2">
        <name>[4Fe-4S] cluster</name>
        <dbReference type="ChEBI" id="CHEBI:49883"/>
    </cofactor>
</comment>
<evidence type="ECO:0000256" key="9">
    <source>
        <dbReference type="ARBA" id="ARBA00022679"/>
    </source>
</evidence>
<evidence type="ECO:0000256" key="18">
    <source>
        <dbReference type="ARBA" id="ARBA00030800"/>
    </source>
</evidence>
<keyword evidence="15" id="KW-0902">Two-component regulatory system</keyword>
<dbReference type="GO" id="GO:0051539">
    <property type="term" value="F:4 iron, 4 sulfur cluster binding"/>
    <property type="evidence" value="ECO:0007669"/>
    <property type="project" value="UniProtKB-KW"/>
</dbReference>
<evidence type="ECO:0000256" key="1">
    <source>
        <dbReference type="ARBA" id="ARBA00000085"/>
    </source>
</evidence>
<evidence type="ECO:0000256" key="4">
    <source>
        <dbReference type="ARBA" id="ARBA00012438"/>
    </source>
</evidence>
<feature type="transmembrane region" description="Helical" evidence="19">
    <location>
        <begin position="20"/>
        <end position="38"/>
    </location>
</feature>
<accession>A0A934IG00</accession>
<evidence type="ECO:0000256" key="10">
    <source>
        <dbReference type="ARBA" id="ARBA00022723"/>
    </source>
</evidence>
<evidence type="ECO:0000313" key="21">
    <source>
        <dbReference type="EMBL" id="MBJ3762101.1"/>
    </source>
</evidence>
<evidence type="ECO:0000256" key="15">
    <source>
        <dbReference type="ARBA" id="ARBA00023012"/>
    </source>
</evidence>
<reference evidence="21" key="1">
    <citation type="submission" date="2020-12" db="EMBL/GenBank/DDBJ databases">
        <title>Bacterial taxonomy.</title>
        <authorList>
            <person name="Pan X."/>
        </authorList>
    </citation>
    <scope>NUCLEOTIDE SEQUENCE</scope>
    <source>
        <strain evidence="21">KCTC 52957</strain>
    </source>
</reference>
<proteinExistence type="predicted"/>
<dbReference type="PANTHER" id="PTHR24421">
    <property type="entry name" value="NITRATE/NITRITE SENSOR PROTEIN NARX-RELATED"/>
    <property type="match status" value="1"/>
</dbReference>
<dbReference type="GO" id="GO:0046872">
    <property type="term" value="F:metal ion binding"/>
    <property type="evidence" value="ECO:0007669"/>
    <property type="project" value="UniProtKB-KW"/>
</dbReference>
<gene>
    <name evidence="21" type="ORF">ILP92_05005</name>
</gene>
<evidence type="ECO:0000256" key="3">
    <source>
        <dbReference type="ARBA" id="ARBA00004496"/>
    </source>
</evidence>
<evidence type="ECO:0000256" key="11">
    <source>
        <dbReference type="ARBA" id="ARBA00022741"/>
    </source>
</evidence>
<dbReference type="SMART" id="SM00387">
    <property type="entry name" value="HATPase_c"/>
    <property type="match status" value="1"/>
</dbReference>
<evidence type="ECO:0000256" key="8">
    <source>
        <dbReference type="ARBA" id="ARBA00022553"/>
    </source>
</evidence>
<keyword evidence="9" id="KW-0808">Transferase</keyword>
<dbReference type="InterPro" id="IPR050482">
    <property type="entry name" value="Sensor_HK_TwoCompSys"/>
</dbReference>
<dbReference type="InterPro" id="IPR004358">
    <property type="entry name" value="Sig_transdc_His_kin-like_C"/>
</dbReference>
<evidence type="ECO:0000256" key="2">
    <source>
        <dbReference type="ARBA" id="ARBA00001966"/>
    </source>
</evidence>
<organism evidence="21 22">
    <name type="scientific">Palleronia pontilimi</name>
    <dbReference type="NCBI Taxonomy" id="1964209"/>
    <lineage>
        <taxon>Bacteria</taxon>
        <taxon>Pseudomonadati</taxon>
        <taxon>Pseudomonadota</taxon>
        <taxon>Alphaproteobacteria</taxon>
        <taxon>Rhodobacterales</taxon>
        <taxon>Roseobacteraceae</taxon>
        <taxon>Palleronia</taxon>
    </lineage>
</organism>
<dbReference type="PANTHER" id="PTHR24421:SF10">
    <property type="entry name" value="NITRATE_NITRITE SENSOR PROTEIN NARQ"/>
    <property type="match status" value="1"/>
</dbReference>
<dbReference type="Pfam" id="PF02518">
    <property type="entry name" value="HATPase_c"/>
    <property type="match status" value="1"/>
</dbReference>
<protein>
    <recommendedName>
        <fullName evidence="5">Oxygen sensor histidine kinase NreB</fullName>
        <ecNumber evidence="4">2.7.13.3</ecNumber>
    </recommendedName>
    <alternativeName>
        <fullName evidence="18">Nitrogen regulation protein B</fullName>
    </alternativeName>
</protein>
<dbReference type="RefSeq" id="WP_198915258.1">
    <property type="nucleotide sequence ID" value="NZ_JAEKPD010000002.1"/>
</dbReference>
<dbReference type="PRINTS" id="PR00344">
    <property type="entry name" value="BCTRLSENSOR"/>
</dbReference>
<feature type="transmembrane region" description="Helical" evidence="19">
    <location>
        <begin position="197"/>
        <end position="218"/>
    </location>
</feature>
<keyword evidence="19" id="KW-0472">Membrane</keyword>
<keyword evidence="16" id="KW-0411">Iron-sulfur</keyword>
<evidence type="ECO:0000256" key="12">
    <source>
        <dbReference type="ARBA" id="ARBA00022777"/>
    </source>
</evidence>
<dbReference type="GO" id="GO:0005524">
    <property type="term" value="F:ATP binding"/>
    <property type="evidence" value="ECO:0007669"/>
    <property type="project" value="UniProtKB-KW"/>
</dbReference>
<evidence type="ECO:0000256" key="5">
    <source>
        <dbReference type="ARBA" id="ARBA00017322"/>
    </source>
</evidence>
<keyword evidence="11" id="KW-0547">Nucleotide-binding</keyword>
<dbReference type="Pfam" id="PF07730">
    <property type="entry name" value="HisKA_3"/>
    <property type="match status" value="1"/>
</dbReference>
<keyword evidence="14" id="KW-0408">Iron</keyword>
<dbReference type="GO" id="GO:0016020">
    <property type="term" value="C:membrane"/>
    <property type="evidence" value="ECO:0007669"/>
    <property type="project" value="InterPro"/>
</dbReference>
<dbReference type="GO" id="GO:0000155">
    <property type="term" value="F:phosphorelay sensor kinase activity"/>
    <property type="evidence" value="ECO:0007669"/>
    <property type="project" value="InterPro"/>
</dbReference>
<evidence type="ECO:0000256" key="17">
    <source>
        <dbReference type="ARBA" id="ARBA00024827"/>
    </source>
</evidence>
<dbReference type="GO" id="GO:0005737">
    <property type="term" value="C:cytoplasm"/>
    <property type="evidence" value="ECO:0007669"/>
    <property type="project" value="UniProtKB-SubCell"/>
</dbReference>
<keyword evidence="19" id="KW-1133">Transmembrane helix</keyword>
<dbReference type="Proteomes" id="UP000642488">
    <property type="component" value="Unassembled WGS sequence"/>
</dbReference>
<evidence type="ECO:0000256" key="14">
    <source>
        <dbReference type="ARBA" id="ARBA00023004"/>
    </source>
</evidence>
<dbReference type="InterPro" id="IPR011712">
    <property type="entry name" value="Sig_transdc_His_kin_sub3_dim/P"/>
</dbReference>
<keyword evidence="19" id="KW-0812">Transmembrane</keyword>
<evidence type="ECO:0000256" key="6">
    <source>
        <dbReference type="ARBA" id="ARBA00022485"/>
    </source>
</evidence>
<feature type="domain" description="Histidine kinase" evidence="20">
    <location>
        <begin position="368"/>
        <end position="460"/>
    </location>
</feature>
<dbReference type="Gene3D" id="1.20.5.1930">
    <property type="match status" value="1"/>
</dbReference>
<dbReference type="AlphaFoldDB" id="A0A934IG00"/>
<evidence type="ECO:0000259" key="20">
    <source>
        <dbReference type="PROSITE" id="PS50109"/>
    </source>
</evidence>
<dbReference type="SUPFAM" id="SSF55874">
    <property type="entry name" value="ATPase domain of HSP90 chaperone/DNA topoisomerase II/histidine kinase"/>
    <property type="match status" value="1"/>
</dbReference>
<comment type="caution">
    <text evidence="21">The sequence shown here is derived from an EMBL/GenBank/DDBJ whole genome shotgun (WGS) entry which is preliminary data.</text>
</comment>
<dbReference type="Gene3D" id="3.30.565.10">
    <property type="entry name" value="Histidine kinase-like ATPase, C-terminal domain"/>
    <property type="match status" value="1"/>
</dbReference>
<dbReference type="InterPro" id="IPR036890">
    <property type="entry name" value="HATPase_C_sf"/>
</dbReference>
<keyword evidence="12 21" id="KW-0418">Kinase</keyword>
<sequence length="463" mass="49838">MSPQSRRSRRSFRSLSAQFLLAGGVVMAIAAYVVGLWVSNRIEKGVVQSSGASAALYIESLIPNQVLGRADDAGITDQARTALREVFRDGILSERVVTYNVWSARGEILDSSRDDLRGRVYPPSDALLAAWSGEVVAQFQNIQVEAEHPGSILGVPLLEVYVPIRDGRTGQVVAVVEFYQRAEDLAAELAQARRDSWIVILQVFGISGALLFGIVHAGSRLIERQRHQVDLQLEESRLLTRHNETLRKRVAKAAQRSTAQSEKIMQRIGQDLHDGVAQHLSLASLRLEGAGLGPSPDAETVSHSILVAMKELRAISRGLALPDLASLSLSDCARQAVDDHNKSYGASAVFTDATGGQLSVPFATKLCVYRFVQEALANASRHAQATDIRVRLSSRGGELDVTVRDDGIGFDASTAPGLRDEGGQGLPGLSDRAETLGGRVDIASRPGAGTRIALFLPLAEVLT</sequence>
<keyword evidence="6" id="KW-0004">4Fe-4S</keyword>
<keyword evidence="8" id="KW-0597">Phosphoprotein</keyword>
<comment type="subcellular location">
    <subcellularLocation>
        <location evidence="3">Cytoplasm</location>
    </subcellularLocation>
</comment>